<dbReference type="EMBL" id="CAFBNL010000098">
    <property type="protein sequence ID" value="CAB4960572.1"/>
    <property type="molecule type" value="Genomic_DNA"/>
</dbReference>
<reference evidence="1" key="1">
    <citation type="submission" date="2020-05" db="EMBL/GenBank/DDBJ databases">
        <authorList>
            <person name="Chiriac C."/>
            <person name="Salcher M."/>
            <person name="Ghai R."/>
            <person name="Kavagutti S V."/>
        </authorList>
    </citation>
    <scope>NUCLEOTIDE SEQUENCE</scope>
</reference>
<organism evidence="1">
    <name type="scientific">freshwater metagenome</name>
    <dbReference type="NCBI Taxonomy" id="449393"/>
    <lineage>
        <taxon>unclassified sequences</taxon>
        <taxon>metagenomes</taxon>
        <taxon>ecological metagenomes</taxon>
    </lineage>
</organism>
<accession>A0A6J7L1F0</accession>
<dbReference type="AlphaFoldDB" id="A0A6J7L1F0"/>
<protein>
    <submittedName>
        <fullName evidence="1">Unannotated protein</fullName>
    </submittedName>
</protein>
<name>A0A6J7L1F0_9ZZZZ</name>
<gene>
    <name evidence="1" type="ORF">UFOPK3789_01257</name>
</gene>
<dbReference type="Gene3D" id="3.20.20.210">
    <property type="match status" value="1"/>
</dbReference>
<evidence type="ECO:0000313" key="1">
    <source>
        <dbReference type="EMBL" id="CAB4960572.1"/>
    </source>
</evidence>
<sequence length="283" mass="29894">MIAEWVVALPEVEVADDGSLSIDPSRLGEAPVPILNPDSHSGLLAFLEALRVAPEAPKRIKLQVTGPLTLGIALEAAGLPSDVAFRRAGEVSRAWVQHLEALVTARFPASGLLLFIDEPALVRWRRDDEPIGRDEAIDLLSGTLAAAHCMTGVHVCSDGDARLAHASGPDVLGITASDSALQDADVLMRHLEADGWIAWGAVPTDRPIGDSTEGPWRRLVGLWCELTRRGCDPVRVRTHGLVTPSCGLAGHGDAQAAHALQIASEMANRIGDQAVAARLTVGA</sequence>
<dbReference type="SUPFAM" id="SSF51726">
    <property type="entry name" value="UROD/MetE-like"/>
    <property type="match status" value="1"/>
</dbReference>
<proteinExistence type="predicted"/>
<dbReference type="InterPro" id="IPR038071">
    <property type="entry name" value="UROD/MetE-like_sf"/>
</dbReference>